<accession>A0A1G2HW07</accession>
<dbReference type="Pfam" id="PF03641">
    <property type="entry name" value="Lysine_decarbox"/>
    <property type="match status" value="1"/>
</dbReference>
<keyword evidence="1" id="KW-0378">Hydrolase</keyword>
<reference evidence="2 3" key="1">
    <citation type="journal article" date="2016" name="Nat. Commun.">
        <title>Thousands of microbial genomes shed light on interconnected biogeochemical processes in an aquifer system.</title>
        <authorList>
            <person name="Anantharaman K."/>
            <person name="Brown C.T."/>
            <person name="Hug L.A."/>
            <person name="Sharon I."/>
            <person name="Castelle C.J."/>
            <person name="Probst A.J."/>
            <person name="Thomas B.C."/>
            <person name="Singh A."/>
            <person name="Wilkins M.J."/>
            <person name="Karaoz U."/>
            <person name="Brodie E.L."/>
            <person name="Williams K.H."/>
            <person name="Hubbard S.S."/>
            <person name="Banfield J.F."/>
        </authorList>
    </citation>
    <scope>NUCLEOTIDE SEQUENCE [LARGE SCALE GENOMIC DNA]</scope>
</reference>
<dbReference type="EMBL" id="MHOR01000029">
    <property type="protein sequence ID" value="OGZ66589.1"/>
    <property type="molecule type" value="Genomic_DNA"/>
</dbReference>
<evidence type="ECO:0000313" key="2">
    <source>
        <dbReference type="EMBL" id="OGZ66589.1"/>
    </source>
</evidence>
<dbReference type="PANTHER" id="PTHR43393:SF3">
    <property type="entry name" value="LYSINE DECARBOXYLASE-LIKE PROTEIN"/>
    <property type="match status" value="1"/>
</dbReference>
<dbReference type="InterPro" id="IPR031100">
    <property type="entry name" value="LOG_fam"/>
</dbReference>
<sequence length="237" mass="27080">MPKQKNILPISRAQIEYLLKEYSKENHVSVDEIYAIMLEFISGFEFLRQYKKAVSIYGSARSGFSDDVYKQAHLLAGRLAKDDFTIITGGGPGIMEAANRGAKEAGGQSVGINIKLKHEQKVNPYVDQSREFEHFFVRKIMLSFASQIYVFFPGGFGTLDELFEMVMLVQTEKVPRIPIILVGKKYWNPLVVWIEEVLYKKDSAIDKEDLEIYHLVDSADEAYQLIEKLIKEGKVPF</sequence>
<comment type="caution">
    <text evidence="2">The sequence shown here is derived from an EMBL/GenBank/DDBJ whole genome shotgun (WGS) entry which is preliminary data.</text>
</comment>
<dbReference type="STRING" id="1802205.A3C58_02705"/>
<protein>
    <recommendedName>
        <fullName evidence="1">Cytokinin riboside 5'-monophosphate phosphoribohydrolase</fullName>
        <ecNumber evidence="1">3.2.2.n1</ecNumber>
    </recommendedName>
</protein>
<dbReference type="GO" id="GO:0005829">
    <property type="term" value="C:cytosol"/>
    <property type="evidence" value="ECO:0007669"/>
    <property type="project" value="TreeGrafter"/>
</dbReference>
<dbReference type="AlphaFoldDB" id="A0A1G2HW07"/>
<dbReference type="NCBIfam" id="TIGR00730">
    <property type="entry name" value="Rossman fold protein, TIGR00730 family"/>
    <property type="match status" value="1"/>
</dbReference>
<evidence type="ECO:0000313" key="3">
    <source>
        <dbReference type="Proteomes" id="UP000178380"/>
    </source>
</evidence>
<dbReference type="EC" id="3.2.2.n1" evidence="1"/>
<proteinExistence type="inferred from homology"/>
<dbReference type="Proteomes" id="UP000178380">
    <property type="component" value="Unassembled WGS sequence"/>
</dbReference>
<evidence type="ECO:0000256" key="1">
    <source>
        <dbReference type="RuleBase" id="RU363015"/>
    </source>
</evidence>
<dbReference type="InterPro" id="IPR005269">
    <property type="entry name" value="LOG"/>
</dbReference>
<dbReference type="GO" id="GO:0009691">
    <property type="term" value="P:cytokinin biosynthetic process"/>
    <property type="evidence" value="ECO:0007669"/>
    <property type="project" value="UniProtKB-UniRule"/>
</dbReference>
<gene>
    <name evidence="2" type="ORF">A3C58_02705</name>
</gene>
<dbReference type="Gene3D" id="3.40.50.450">
    <property type="match status" value="1"/>
</dbReference>
<dbReference type="InterPro" id="IPR052341">
    <property type="entry name" value="LOG_family_nucleotidases"/>
</dbReference>
<name>A0A1G2HW07_9BACT</name>
<dbReference type="SUPFAM" id="SSF102405">
    <property type="entry name" value="MCP/YpsA-like"/>
    <property type="match status" value="1"/>
</dbReference>
<organism evidence="2 3">
    <name type="scientific">Candidatus Staskawiczbacteria bacterium RIFCSPHIGHO2_02_FULL_34_10</name>
    <dbReference type="NCBI Taxonomy" id="1802205"/>
    <lineage>
        <taxon>Bacteria</taxon>
        <taxon>Candidatus Staskawicziibacteriota</taxon>
    </lineage>
</organism>
<dbReference type="GO" id="GO:0016787">
    <property type="term" value="F:hydrolase activity"/>
    <property type="evidence" value="ECO:0007669"/>
    <property type="project" value="UniProtKB-KW"/>
</dbReference>
<keyword evidence="1" id="KW-0203">Cytokinin biosynthesis</keyword>
<comment type="similarity">
    <text evidence="1">Belongs to the LOG family.</text>
</comment>
<dbReference type="PANTHER" id="PTHR43393">
    <property type="entry name" value="CYTOKININ RIBOSIDE 5'-MONOPHOSPHATE PHOSPHORIBOHYDROLASE"/>
    <property type="match status" value="1"/>
</dbReference>